<protein>
    <submittedName>
        <fullName evidence="1">Uncharacterized protein</fullName>
    </submittedName>
</protein>
<sequence>MDFLSNPKKYPERVSHGMFIRNNNILDHLINSKPIYMASEGRPNTSDEAELPGPE</sequence>
<dbReference type="AlphaFoldDB" id="A0AAV1S0K9"/>
<evidence type="ECO:0000313" key="2">
    <source>
        <dbReference type="Proteomes" id="UP001314170"/>
    </source>
</evidence>
<organism evidence="1 2">
    <name type="scientific">Dovyalis caffra</name>
    <dbReference type="NCBI Taxonomy" id="77055"/>
    <lineage>
        <taxon>Eukaryota</taxon>
        <taxon>Viridiplantae</taxon>
        <taxon>Streptophyta</taxon>
        <taxon>Embryophyta</taxon>
        <taxon>Tracheophyta</taxon>
        <taxon>Spermatophyta</taxon>
        <taxon>Magnoliopsida</taxon>
        <taxon>eudicotyledons</taxon>
        <taxon>Gunneridae</taxon>
        <taxon>Pentapetalae</taxon>
        <taxon>rosids</taxon>
        <taxon>fabids</taxon>
        <taxon>Malpighiales</taxon>
        <taxon>Salicaceae</taxon>
        <taxon>Flacourtieae</taxon>
        <taxon>Dovyalis</taxon>
    </lineage>
</organism>
<dbReference type="Proteomes" id="UP001314170">
    <property type="component" value="Unassembled WGS sequence"/>
</dbReference>
<reference evidence="1 2" key="1">
    <citation type="submission" date="2024-01" db="EMBL/GenBank/DDBJ databases">
        <authorList>
            <person name="Waweru B."/>
        </authorList>
    </citation>
    <scope>NUCLEOTIDE SEQUENCE [LARGE SCALE GENOMIC DNA]</scope>
</reference>
<dbReference type="EMBL" id="CAWUPB010001160">
    <property type="protein sequence ID" value="CAK7342730.1"/>
    <property type="molecule type" value="Genomic_DNA"/>
</dbReference>
<comment type="caution">
    <text evidence="1">The sequence shown here is derived from an EMBL/GenBank/DDBJ whole genome shotgun (WGS) entry which is preliminary data.</text>
</comment>
<proteinExistence type="predicted"/>
<keyword evidence="2" id="KW-1185">Reference proteome</keyword>
<name>A0AAV1S0K9_9ROSI</name>
<gene>
    <name evidence="1" type="ORF">DCAF_LOCUS16942</name>
</gene>
<accession>A0AAV1S0K9</accession>
<evidence type="ECO:0000313" key="1">
    <source>
        <dbReference type="EMBL" id="CAK7342730.1"/>
    </source>
</evidence>